<evidence type="ECO:0000313" key="3">
    <source>
        <dbReference type="EMBL" id="WKW12441.1"/>
    </source>
</evidence>
<gene>
    <name evidence="3" type="ORF">Strain138_001732</name>
</gene>
<sequence>MPEPMRALIVKLAAMGDTVMASTMLGAIRARHPEAHITWVTAHGLVPLVRRFRGVDEVLGIDADALLAGRGVRRWIAALRAVRAIGRGPWDLALVAHADPRYAALLRGARIRDVRVVRDGAPKGQWHGDAYARFVDEDAVAQFAPLFWPTGAPPARPRARHVLLAPGGARNVLRDNPLRRWPLAHWVALATQLHAEGYRLSVIGAPSDAEDAAPVLNAVPSAENAIGQDSVEQLLHRIAAADAIVTHDSGTLHLAQLTDTPAVALFGPTPPASFVAPQARVTVVSAAAGLPCAPCYDGRDYAPCALNRCLVDVPPARVAAAVAALLAERAD</sequence>
<protein>
    <submittedName>
        <fullName evidence="3">Glycosyltransferase family 9 protein</fullName>
    </submittedName>
</protein>
<dbReference type="GO" id="GO:0009244">
    <property type="term" value="P:lipopolysaccharide core region biosynthetic process"/>
    <property type="evidence" value="ECO:0007669"/>
    <property type="project" value="TreeGrafter"/>
</dbReference>
<accession>A0AA49JUY1</accession>
<dbReference type="PANTHER" id="PTHR30160">
    <property type="entry name" value="TETRAACYLDISACCHARIDE 4'-KINASE-RELATED"/>
    <property type="match status" value="1"/>
</dbReference>
<dbReference type="Pfam" id="PF01075">
    <property type="entry name" value="Glyco_transf_9"/>
    <property type="match status" value="1"/>
</dbReference>
<dbReference type="AlphaFoldDB" id="A0AA49JUY1"/>
<evidence type="ECO:0000256" key="2">
    <source>
        <dbReference type="ARBA" id="ARBA00022679"/>
    </source>
</evidence>
<organism evidence="3">
    <name type="scientific">Pseudogemmatithrix spongiicola</name>
    <dbReference type="NCBI Taxonomy" id="3062599"/>
    <lineage>
        <taxon>Bacteria</taxon>
        <taxon>Pseudomonadati</taxon>
        <taxon>Gemmatimonadota</taxon>
        <taxon>Gemmatimonadia</taxon>
        <taxon>Gemmatimonadales</taxon>
        <taxon>Gemmatimonadaceae</taxon>
        <taxon>Pseudogemmatithrix</taxon>
    </lineage>
</organism>
<dbReference type="SUPFAM" id="SSF53756">
    <property type="entry name" value="UDP-Glycosyltransferase/glycogen phosphorylase"/>
    <property type="match status" value="1"/>
</dbReference>
<dbReference type="InterPro" id="IPR051199">
    <property type="entry name" value="LPS_LOS_Heptosyltrfase"/>
</dbReference>
<proteinExistence type="predicted"/>
<dbReference type="GO" id="GO:0008713">
    <property type="term" value="F:ADP-heptose-lipopolysaccharide heptosyltransferase activity"/>
    <property type="evidence" value="ECO:0007669"/>
    <property type="project" value="TreeGrafter"/>
</dbReference>
<evidence type="ECO:0000256" key="1">
    <source>
        <dbReference type="ARBA" id="ARBA00022676"/>
    </source>
</evidence>
<dbReference type="EMBL" id="CP130612">
    <property type="protein sequence ID" value="WKW12441.1"/>
    <property type="molecule type" value="Genomic_DNA"/>
</dbReference>
<keyword evidence="2" id="KW-0808">Transferase</keyword>
<dbReference type="GO" id="GO:0005829">
    <property type="term" value="C:cytosol"/>
    <property type="evidence" value="ECO:0007669"/>
    <property type="project" value="TreeGrafter"/>
</dbReference>
<keyword evidence="1" id="KW-0328">Glycosyltransferase</keyword>
<name>A0AA49JUY1_9BACT</name>
<dbReference type="CDD" id="cd03789">
    <property type="entry name" value="GT9_LPS_heptosyltransferase"/>
    <property type="match status" value="1"/>
</dbReference>
<dbReference type="InterPro" id="IPR002201">
    <property type="entry name" value="Glyco_trans_9"/>
</dbReference>
<reference evidence="3" key="1">
    <citation type="submission" date="2023-07" db="EMBL/GenBank/DDBJ databases">
        <authorList>
            <person name="Haufschild T."/>
            <person name="Kallscheuer N."/>
            <person name="Hammer J."/>
            <person name="Kohn T."/>
            <person name="Kabuu M."/>
            <person name="Jogler M."/>
            <person name="Wohfarth N."/>
            <person name="Heuer A."/>
            <person name="Rohde M."/>
            <person name="van Teeseling M.C.F."/>
            <person name="Jogler C."/>
        </authorList>
    </citation>
    <scope>NUCLEOTIDE SEQUENCE</scope>
    <source>
        <strain evidence="3">Strain 138</strain>
    </source>
</reference>
<dbReference type="Gene3D" id="3.40.50.2000">
    <property type="entry name" value="Glycogen Phosphorylase B"/>
    <property type="match status" value="2"/>
</dbReference>